<accession>A0AAD5Q8Y5</accession>
<gene>
    <name evidence="6" type="ORF">P43SY_007075</name>
</gene>
<name>A0AAD5Q8Y5_PYTIN</name>
<dbReference type="InterPro" id="IPR045247">
    <property type="entry name" value="Oye-like"/>
</dbReference>
<comment type="caution">
    <text evidence="6">The sequence shown here is derived from an EMBL/GenBank/DDBJ whole genome shotgun (WGS) entry which is preliminary data.</text>
</comment>
<evidence type="ECO:0000313" key="7">
    <source>
        <dbReference type="Proteomes" id="UP001209570"/>
    </source>
</evidence>
<comment type="similarity">
    <text evidence="2">Belongs to the NADH:flavin oxidoreductase/NADH oxidase family.</text>
</comment>
<evidence type="ECO:0000256" key="2">
    <source>
        <dbReference type="ARBA" id="ARBA00005979"/>
    </source>
</evidence>
<dbReference type="InterPro" id="IPR001155">
    <property type="entry name" value="OxRdtase_FMN_N"/>
</dbReference>
<dbReference type="CDD" id="cd02933">
    <property type="entry name" value="OYE_like_FMN"/>
    <property type="match status" value="1"/>
</dbReference>
<dbReference type="InterPro" id="IPR013785">
    <property type="entry name" value="Aldolase_TIM"/>
</dbReference>
<dbReference type="SUPFAM" id="SSF51395">
    <property type="entry name" value="FMN-linked oxidoreductases"/>
    <property type="match status" value="1"/>
</dbReference>
<evidence type="ECO:0000256" key="4">
    <source>
        <dbReference type="SAM" id="MobiDB-lite"/>
    </source>
</evidence>
<evidence type="ECO:0000259" key="5">
    <source>
        <dbReference type="Pfam" id="PF00724"/>
    </source>
</evidence>
<dbReference type="Pfam" id="PF00724">
    <property type="entry name" value="Oxidored_FMN"/>
    <property type="match status" value="1"/>
</dbReference>
<evidence type="ECO:0000256" key="3">
    <source>
        <dbReference type="ARBA" id="ARBA00023002"/>
    </source>
</evidence>
<feature type="domain" description="NADH:flavin oxidoreductase/NADH oxidase N-terminal" evidence="5">
    <location>
        <begin position="6"/>
        <end position="343"/>
    </location>
</feature>
<evidence type="ECO:0000256" key="1">
    <source>
        <dbReference type="ARBA" id="ARBA00001917"/>
    </source>
</evidence>
<dbReference type="Gene3D" id="3.20.20.70">
    <property type="entry name" value="Aldolase class I"/>
    <property type="match status" value="1"/>
</dbReference>
<dbReference type="PANTHER" id="PTHR22893">
    <property type="entry name" value="NADH OXIDOREDUCTASE-RELATED"/>
    <property type="match status" value="1"/>
</dbReference>
<dbReference type="GO" id="GO:0005829">
    <property type="term" value="C:cytosol"/>
    <property type="evidence" value="ECO:0007669"/>
    <property type="project" value="UniProtKB-ARBA"/>
</dbReference>
<dbReference type="GO" id="GO:0016628">
    <property type="term" value="F:oxidoreductase activity, acting on the CH-CH group of donors, NAD or NADP as acceptor"/>
    <property type="evidence" value="ECO:0007669"/>
    <property type="project" value="UniProtKB-ARBA"/>
</dbReference>
<protein>
    <recommendedName>
        <fullName evidence="5">NADH:flavin oxidoreductase/NADH oxidase N-terminal domain-containing protein</fullName>
    </recommendedName>
</protein>
<feature type="region of interest" description="Disordered" evidence="4">
    <location>
        <begin position="124"/>
        <end position="151"/>
    </location>
</feature>
<keyword evidence="3" id="KW-0560">Oxidoreductase</keyword>
<evidence type="ECO:0000313" key="6">
    <source>
        <dbReference type="EMBL" id="KAJ0406287.1"/>
    </source>
</evidence>
<keyword evidence="7" id="KW-1185">Reference proteome</keyword>
<dbReference type="GO" id="GO:0010181">
    <property type="term" value="F:FMN binding"/>
    <property type="evidence" value="ECO:0007669"/>
    <property type="project" value="InterPro"/>
</dbReference>
<dbReference type="FunFam" id="3.20.20.70:FF:000059">
    <property type="entry name" value="N-ethylmaleimide reductase, FMN-linked"/>
    <property type="match status" value="1"/>
</dbReference>
<reference evidence="6" key="1">
    <citation type="submission" date="2021-12" db="EMBL/GenBank/DDBJ databases">
        <title>Prjna785345.</title>
        <authorList>
            <person name="Rujirawat T."/>
            <person name="Krajaejun T."/>
        </authorList>
    </citation>
    <scope>NUCLEOTIDE SEQUENCE</scope>
    <source>
        <strain evidence="6">Pi057C3</strain>
    </source>
</reference>
<comment type="cofactor">
    <cofactor evidence="1">
        <name>FMN</name>
        <dbReference type="ChEBI" id="CHEBI:58210"/>
    </cofactor>
</comment>
<dbReference type="EMBL" id="JAKCXM010000034">
    <property type="protein sequence ID" value="KAJ0406287.1"/>
    <property type="molecule type" value="Genomic_DNA"/>
</dbReference>
<feature type="compositionally biased region" description="Basic and acidic residues" evidence="4">
    <location>
        <begin position="134"/>
        <end position="146"/>
    </location>
</feature>
<dbReference type="Proteomes" id="UP001209570">
    <property type="component" value="Unassembled WGS sequence"/>
</dbReference>
<sequence length="384" mass="42468">MAPEPKLFSPVTLGGKTKPIQLKHRVSMAPLTRLRAGDPGVQPDFAAVYYGQRATDGGLIIAEATNITPQGRGYYGSPGIFNEDQIAAWKPITDAVHAKGGVIFLQLWHTGRIGHPLLQPNGELPVSSSTNMPVDEKRAVPTKDGRSPLVPPRALETHEIALVCQDYRRAAENAIAAGFDGVEVHAANGYLLEQFLHDGINDRSDRFGGSVENRARFLFEVLDEILKSLESSQVGVRLSPFGMSCGQRDSDPTTTYSYVFERLNAYDLAYAHLIEPRAFHYENELTPAEGATAFFRRVYKGVLMTASGYERESSIDVVERGDADLVAIGRYFISNPDLVKRFRLNAKLTPYDRTSFYLPGEEGYTDYPFLEDETSAEEEANQSP</sequence>
<organism evidence="6 7">
    <name type="scientific">Pythium insidiosum</name>
    <name type="common">Pythiosis disease agent</name>
    <dbReference type="NCBI Taxonomy" id="114742"/>
    <lineage>
        <taxon>Eukaryota</taxon>
        <taxon>Sar</taxon>
        <taxon>Stramenopiles</taxon>
        <taxon>Oomycota</taxon>
        <taxon>Peronosporomycetes</taxon>
        <taxon>Pythiales</taxon>
        <taxon>Pythiaceae</taxon>
        <taxon>Pythium</taxon>
    </lineage>
</organism>
<dbReference type="PANTHER" id="PTHR22893:SF91">
    <property type="entry name" value="NADPH DEHYDROGENASE 2-RELATED"/>
    <property type="match status" value="1"/>
</dbReference>
<proteinExistence type="inferred from homology"/>
<dbReference type="AlphaFoldDB" id="A0AAD5Q8Y5"/>